<feature type="transmembrane region" description="Helical" evidence="6">
    <location>
        <begin position="165"/>
        <end position="182"/>
    </location>
</feature>
<dbReference type="Pfam" id="PF03176">
    <property type="entry name" value="MMPL"/>
    <property type="match status" value="2"/>
</dbReference>
<keyword evidence="3 6" id="KW-0812">Transmembrane</keyword>
<evidence type="ECO:0000256" key="1">
    <source>
        <dbReference type="ARBA" id="ARBA00004651"/>
    </source>
</evidence>
<feature type="transmembrane region" description="Helical" evidence="6">
    <location>
        <begin position="663"/>
        <end position="682"/>
    </location>
</feature>
<dbReference type="PANTHER" id="PTHR33406:SF13">
    <property type="entry name" value="MEMBRANE PROTEIN YDFJ"/>
    <property type="match status" value="1"/>
</dbReference>
<evidence type="ECO:0000259" key="7">
    <source>
        <dbReference type="PROSITE" id="PS50156"/>
    </source>
</evidence>
<reference evidence="8" key="1">
    <citation type="submission" date="2020-05" db="EMBL/GenBank/DDBJ databases">
        <authorList>
            <person name="Chiriac C."/>
            <person name="Salcher M."/>
            <person name="Ghai R."/>
            <person name="Kavagutti S V."/>
        </authorList>
    </citation>
    <scope>NUCLEOTIDE SEQUENCE</scope>
</reference>
<feature type="transmembrane region" description="Helical" evidence="6">
    <location>
        <begin position="631"/>
        <end position="651"/>
    </location>
</feature>
<keyword evidence="2" id="KW-1003">Cell membrane</keyword>
<feature type="transmembrane region" description="Helical" evidence="6">
    <location>
        <begin position="356"/>
        <end position="378"/>
    </location>
</feature>
<feature type="transmembrane region" description="Helical" evidence="6">
    <location>
        <begin position="12"/>
        <end position="32"/>
    </location>
</feature>
<organism evidence="8">
    <name type="scientific">freshwater metagenome</name>
    <dbReference type="NCBI Taxonomy" id="449393"/>
    <lineage>
        <taxon>unclassified sequences</taxon>
        <taxon>metagenomes</taxon>
        <taxon>ecological metagenomes</taxon>
    </lineage>
</organism>
<accession>A0A6J6V9B2</accession>
<dbReference type="InterPro" id="IPR004869">
    <property type="entry name" value="MMPL_dom"/>
</dbReference>
<keyword evidence="4 6" id="KW-1133">Transmembrane helix</keyword>
<dbReference type="AlphaFoldDB" id="A0A6J6V9B2"/>
<proteinExistence type="predicted"/>
<evidence type="ECO:0000313" key="8">
    <source>
        <dbReference type="EMBL" id="CAB4767535.1"/>
    </source>
</evidence>
<dbReference type="PANTHER" id="PTHR33406">
    <property type="entry name" value="MEMBRANE PROTEIN MJ1562-RELATED"/>
    <property type="match status" value="1"/>
</dbReference>
<feature type="transmembrane region" description="Helical" evidence="6">
    <location>
        <begin position="589"/>
        <end position="610"/>
    </location>
</feature>
<evidence type="ECO:0000256" key="6">
    <source>
        <dbReference type="SAM" id="Phobius"/>
    </source>
</evidence>
<sequence>MLLKWTRVVVRNRIPVVGIWVVVSLFGLAAGLNLNSHLTTSVTIPGSASQEADQLLAKHFNENTEGTFTVLMKFKKTTDAQVQIYKEKVVTASLVIPTSHIFQQRALAGVLFTSIGTSFSLIDAAQYTERFRQALDDQGLTDALVTGPPAIEHDVAPVLDSDLRWGQILAIVLALLLLLLVLGACLAMFVPLVFAAATISLALGIIYIMAHKMLMVLYIPNIIELIGLGLAIDYSLLIVHRFRRELMDDEVISVDEAIAKTMTTAGRTVILSGLSVSIGIATLLLVPVPFVHSLGAAGIVIPIVSVLAALTLQPSMLSILGRRGVTPYKFQGLMARKDLMSGMWARIGRFVIRRPISVLLAALAALALMASSVLWLHVTPSSLTAIPQNLESAQALKIVTERAGHGIITPNEIVIDLGAPHLARTPEVSRARLAFSDLIQKSHEVLLVSTDETATYIDPTEQYIRMFVVGRHDFGAAESQNLVHQIRENFIPRANFPGDAKIYLGGAPAQGVDLVSHLLKSFPWIVLLALGMAYIVLLRAFRSVFLPLKAILMDLTSIAVAYGALVLVFRFGMGSSILGTYRLDQIEAWVLVFLFPVLFGLSMDYEVFIVSRMREAKLHGATNNEAIVEGLAHTGGVVTAAAIILVGALGGLVNGHFAGLQEIGIGLAFGILIDATIIRGLLLPSTMVLLGRWNWWLPAGLARIVNVKASPLEDRETRP</sequence>
<feature type="transmembrane region" description="Helical" evidence="6">
    <location>
        <begin position="550"/>
        <end position="569"/>
    </location>
</feature>
<dbReference type="Gene3D" id="1.20.1640.10">
    <property type="entry name" value="Multidrug efflux transporter AcrB transmembrane domain"/>
    <property type="match status" value="2"/>
</dbReference>
<dbReference type="InterPro" id="IPR000731">
    <property type="entry name" value="SSD"/>
</dbReference>
<dbReference type="SUPFAM" id="SSF82866">
    <property type="entry name" value="Multidrug efflux transporter AcrB transmembrane domain"/>
    <property type="match status" value="2"/>
</dbReference>
<name>A0A6J6V9B2_9ZZZZ</name>
<feature type="transmembrane region" description="Helical" evidence="6">
    <location>
        <begin position="521"/>
        <end position="538"/>
    </location>
</feature>
<gene>
    <name evidence="8" type="ORF">UFOPK2907_00354</name>
</gene>
<comment type="subcellular location">
    <subcellularLocation>
        <location evidence="1">Cell membrane</location>
        <topology evidence="1">Multi-pass membrane protein</topology>
    </subcellularLocation>
</comment>
<evidence type="ECO:0000256" key="2">
    <source>
        <dbReference type="ARBA" id="ARBA00022475"/>
    </source>
</evidence>
<feature type="transmembrane region" description="Helical" evidence="6">
    <location>
        <begin position="189"/>
        <end position="210"/>
    </location>
</feature>
<feature type="domain" description="SSD" evidence="7">
    <location>
        <begin position="192"/>
        <end position="319"/>
    </location>
</feature>
<dbReference type="GO" id="GO:0005886">
    <property type="term" value="C:plasma membrane"/>
    <property type="evidence" value="ECO:0007669"/>
    <property type="project" value="UniProtKB-SubCell"/>
</dbReference>
<evidence type="ECO:0000256" key="5">
    <source>
        <dbReference type="ARBA" id="ARBA00023136"/>
    </source>
</evidence>
<evidence type="ECO:0000256" key="4">
    <source>
        <dbReference type="ARBA" id="ARBA00022989"/>
    </source>
</evidence>
<feature type="transmembrane region" description="Helical" evidence="6">
    <location>
        <begin position="294"/>
        <end position="312"/>
    </location>
</feature>
<dbReference type="PROSITE" id="PS50156">
    <property type="entry name" value="SSD"/>
    <property type="match status" value="1"/>
</dbReference>
<dbReference type="EMBL" id="CAEZZR010000021">
    <property type="protein sequence ID" value="CAB4767535.1"/>
    <property type="molecule type" value="Genomic_DNA"/>
</dbReference>
<protein>
    <submittedName>
        <fullName evidence="8">Unannotated protein</fullName>
    </submittedName>
</protein>
<evidence type="ECO:0000256" key="3">
    <source>
        <dbReference type="ARBA" id="ARBA00022692"/>
    </source>
</evidence>
<feature type="transmembrane region" description="Helical" evidence="6">
    <location>
        <begin position="216"/>
        <end position="239"/>
    </location>
</feature>
<feature type="transmembrane region" description="Helical" evidence="6">
    <location>
        <begin position="269"/>
        <end position="288"/>
    </location>
</feature>
<keyword evidence="5 6" id="KW-0472">Membrane</keyword>
<dbReference type="InterPro" id="IPR050545">
    <property type="entry name" value="Mycobact_MmpL"/>
</dbReference>